<evidence type="ECO:0000313" key="4">
    <source>
        <dbReference type="Proteomes" id="UP000070700"/>
    </source>
</evidence>
<comment type="similarity">
    <text evidence="1">Belongs to the short-chain dehydrogenases/reductases (SDR) family.</text>
</comment>
<organism evidence="3 4">
    <name type="scientific">Mollisia scopiformis</name>
    <name type="common">Conifer needle endophyte fungus</name>
    <name type="synonym">Phialocephala scopiformis</name>
    <dbReference type="NCBI Taxonomy" id="149040"/>
    <lineage>
        <taxon>Eukaryota</taxon>
        <taxon>Fungi</taxon>
        <taxon>Dikarya</taxon>
        <taxon>Ascomycota</taxon>
        <taxon>Pezizomycotina</taxon>
        <taxon>Leotiomycetes</taxon>
        <taxon>Helotiales</taxon>
        <taxon>Mollisiaceae</taxon>
        <taxon>Mollisia</taxon>
    </lineage>
</organism>
<evidence type="ECO:0000256" key="2">
    <source>
        <dbReference type="ARBA" id="ARBA00023002"/>
    </source>
</evidence>
<dbReference type="PANTHER" id="PTHR24320:SF154">
    <property type="entry name" value="OXIDOREDUCTASE, SHORT-CHAIN DEHYDROGENASE_REDUCTASE FAMILY (AFU_ORTHOLOGUE AFUA_2G04560)"/>
    <property type="match status" value="1"/>
</dbReference>
<dbReference type="STRING" id="149040.A0A194XWR9"/>
<keyword evidence="2" id="KW-0560">Oxidoreductase</keyword>
<proteinExistence type="inferred from homology"/>
<dbReference type="InterPro" id="IPR036291">
    <property type="entry name" value="NAD(P)-bd_dom_sf"/>
</dbReference>
<protein>
    <submittedName>
        <fullName evidence="3">Dehydrogenase with different specificitie</fullName>
    </submittedName>
</protein>
<dbReference type="SUPFAM" id="SSF51735">
    <property type="entry name" value="NAD(P)-binding Rossmann-fold domains"/>
    <property type="match status" value="1"/>
</dbReference>
<dbReference type="GO" id="GO:0016491">
    <property type="term" value="F:oxidoreductase activity"/>
    <property type="evidence" value="ECO:0007669"/>
    <property type="project" value="UniProtKB-KW"/>
</dbReference>
<dbReference type="InterPro" id="IPR002347">
    <property type="entry name" value="SDR_fam"/>
</dbReference>
<dbReference type="OrthoDB" id="191139at2759"/>
<dbReference type="Pfam" id="PF00106">
    <property type="entry name" value="adh_short"/>
    <property type="match status" value="1"/>
</dbReference>
<name>A0A194XWR9_MOLSC</name>
<dbReference type="GeneID" id="28823585"/>
<evidence type="ECO:0000313" key="3">
    <source>
        <dbReference type="EMBL" id="KUJ24182.1"/>
    </source>
</evidence>
<dbReference type="RefSeq" id="XP_018078537.1">
    <property type="nucleotide sequence ID" value="XM_018213859.1"/>
</dbReference>
<dbReference type="InParanoid" id="A0A194XWR9"/>
<gene>
    <name evidence="3" type="ORF">LY89DRAFT_679385</name>
</gene>
<keyword evidence="4" id="KW-1185">Reference proteome</keyword>
<dbReference type="PANTHER" id="PTHR24320">
    <property type="entry name" value="RETINOL DEHYDROGENASE"/>
    <property type="match status" value="1"/>
</dbReference>
<accession>A0A194XWR9</accession>
<dbReference type="FunCoup" id="A0A194XWR9">
    <property type="interactions" value="292"/>
</dbReference>
<dbReference type="Proteomes" id="UP000070700">
    <property type="component" value="Unassembled WGS sequence"/>
</dbReference>
<dbReference type="EMBL" id="KQ947404">
    <property type="protein sequence ID" value="KUJ24182.1"/>
    <property type="molecule type" value="Genomic_DNA"/>
</dbReference>
<dbReference type="KEGG" id="psco:LY89DRAFT_679385"/>
<dbReference type="AlphaFoldDB" id="A0A194XWR9"/>
<dbReference type="Gene3D" id="3.40.50.720">
    <property type="entry name" value="NAD(P)-binding Rossmann-like Domain"/>
    <property type="match status" value="1"/>
</dbReference>
<evidence type="ECO:0000256" key="1">
    <source>
        <dbReference type="ARBA" id="ARBA00006484"/>
    </source>
</evidence>
<reference evidence="3 4" key="1">
    <citation type="submission" date="2015-10" db="EMBL/GenBank/DDBJ databases">
        <title>Full genome of DAOMC 229536 Phialocephala scopiformis, a fungal endophyte of spruce producing the potent anti-insectan compound rugulosin.</title>
        <authorList>
            <consortium name="DOE Joint Genome Institute"/>
            <person name="Walker A.K."/>
            <person name="Frasz S.L."/>
            <person name="Seifert K.A."/>
            <person name="Miller J.D."/>
            <person name="Mondo S.J."/>
            <person name="Labutti K."/>
            <person name="Lipzen A."/>
            <person name="Dockter R."/>
            <person name="Kennedy M."/>
            <person name="Grigoriev I.V."/>
            <person name="Spatafora J.W."/>
        </authorList>
    </citation>
    <scope>NUCLEOTIDE SEQUENCE [LARGE SCALE GENOMIC DNA]</scope>
    <source>
        <strain evidence="3 4">CBS 120377</strain>
    </source>
</reference>
<sequence>MEWWRAYLHEYMINNYSGTAGLGTQAILLLAAHNPDKIYFTGRSTTKANEVISDVKTKFPSVSVTFIELDLASLSSVQDGAKIFLAANTRLDKLICNAGVAALPPGLTKDGYELQFGTNHMGHALLVKLLLPTLTETTKLAGTDVRVVFLSSEGYSGHPSGGIIFKDLKTTQNFAIMGPWQRYGQSKLANVLYPAELARRYKDSGIKFLSIHPGVFNTSLIKDLPWGQRAFLHSANAIMMRGIKDETKNGQGAWNTCWAATATKTSNGKDIVNGEYYSPVGEPVKKLREGNNAKLAGQLYDYTEKELASWN</sequence>